<dbReference type="STRING" id="1890364.A0A2P6NR53"/>
<dbReference type="Pfam" id="PF22969">
    <property type="entry name" value="Ig_NUP210_2nd"/>
    <property type="match status" value="1"/>
</dbReference>
<feature type="region of interest" description="Disordered" evidence="9">
    <location>
        <begin position="1784"/>
        <end position="1863"/>
    </location>
</feature>
<gene>
    <name evidence="12" type="ORF">PROFUN_05358</name>
</gene>
<evidence type="ECO:0000256" key="8">
    <source>
        <dbReference type="ARBA" id="ARBA00023242"/>
    </source>
</evidence>
<dbReference type="InterPro" id="IPR045197">
    <property type="entry name" value="NUP210-like"/>
</dbReference>
<dbReference type="PANTHER" id="PTHR23019">
    <property type="entry name" value="NUCLEAR PORE MEMBRANE GLYCOPROTEIN GP210-RELATED"/>
    <property type="match status" value="1"/>
</dbReference>
<evidence type="ECO:0000256" key="6">
    <source>
        <dbReference type="ARBA" id="ARBA00023136"/>
    </source>
</evidence>
<dbReference type="Pfam" id="PF22967">
    <property type="entry name" value="Ig_NUP210_1st"/>
    <property type="match status" value="1"/>
</dbReference>
<dbReference type="Pfam" id="PF26182">
    <property type="entry name" value="Ig_NUP210_5th"/>
    <property type="match status" value="1"/>
</dbReference>
<name>A0A2P6NR53_9EUKA</name>
<dbReference type="SUPFAM" id="SSF49373">
    <property type="entry name" value="Invasin/intimin cell-adhesion fragments"/>
    <property type="match status" value="3"/>
</dbReference>
<feature type="compositionally biased region" description="Polar residues" evidence="9">
    <location>
        <begin position="1851"/>
        <end position="1863"/>
    </location>
</feature>
<feature type="transmembrane region" description="Helical" evidence="10">
    <location>
        <begin position="1753"/>
        <end position="1773"/>
    </location>
</feature>
<dbReference type="Pfam" id="PF22962">
    <property type="entry name" value="Ig_NUP210_7th"/>
    <property type="match status" value="1"/>
</dbReference>
<sequence>MGRPLITYTDTQTNMFELGRGLRCLFLLLICVHASLGIEQHTSYKVSKQFCQTGTTLSEKAEKFNGLGTEASISDLTLLLPHSVKPNSNRVQYIVRADNGCFKWTSKNSDVVTVEPLEDNIDGECCSKSAIVTAVTSGDKFTRTATWILAEETTTGKILRCEVFVDWIESIEIQTTTRTISKDDVELLEIQAVDSQGNVFSSVMGLRFEWTIGVPENVSNSQVQVLSVVDFKDVNLDGPAILSEMEKKGMRTSAVLVRGIEFGKAVVNSQLVETGHEVDTARVHLSVLDPLQIEPPSVYMVNGAKINYQLQIFTKDRIANISLPSVQYKWSSSDVDVAHVKNNGELVSKSLGQAEILVNHADMHENEAKAQVHVVPPSYLTLTIKWDNGGQVSTVLVRGWEYTCTVSVHYVDGHVMYIPALHRFTNDLGDKLKLEKELENGKKFHFTPTSRGQATIKSSTVFDPQVKAIDNQLRVAKDFIVTDPVEISPRNVNLPYVNGGRHEYKLNVKGGTDPLNMRWKTSDPSVVTVNSNGIVTVVGEGRATVTASDSKNPANQDSVTVSCTPPDRLELSTLYGVETQKDRHNVVTLTLLDAQGNKFDNCSTFPVQWKFEPRGVFTPSATAYNATDRPEACVFYPLLALKEGRTVLTATSESAGLSSSITLYSYAPLRVVHPTTARALVTLGSTATFVLAGGPDPWEIDPAAYNNIVEPEHPHSVAIETTPVVRTSDVNVQSFSVACKSYGHQKIHVTVGNSPTIDHPKPSSSSVTVEFECKEPSRVEVVLGGEKKENSCTVDALFPLTTSQQEKNTNQRKYLVKNNRKVPFTVNVYDLEGRQFDNRSSLAIQWQSADPQIARFEEGEDSGSWISMGNNEGTVSLEVWTRNYKKDALKRYHIAYPKDHTDPRLTAQLVLLLTHGLQLEPTRATLYRHPQNRLEYTVQGGSGQYNVEVNDTSLARIERATADVRSFKLIPLGVGDVHLTISDKCMHESELAHSDVTISDAASIDVNSRRLIQLEQYSPVQYQILDRNGQPFSEDQIRHVEVKVISDSPVLSVDRDAAGHRVRGSQLGMGRLHAQLLNDEGQPLLQSRPLEVQVYPAFNLSPKKIVLLEGSRTLLESSGGPPQASRDVQYVSRDPKIASVDGKGVITAHAIGTTTVQGTIHSNGHSLGEDTVQVTVQELTGISIETATHQLLVERDMHVRLVGHGGVSTSALALLPCGISWSTSSRDIATITHGEKNSFEINVKGKSYGRTRLSVSLDCPKNRRLHGMKADAEMKVKDELKIEGGDVLLLNHGATKKIRTNRDGSRDLRYDVMGDCNNRTACIRLSEEGQVEAGDKTCSTSVLVEEGGEGKVIRVEVKPVHYVHFRQPLSTEIPLGGKLLLPVDFKDNFGNTFDAVEDRSIGVQVMDDESMVAQMTERGVEVRGHRPGSSLLRVYVREVEDMEDFIQLRVGNSIFPRDPVVHVGSQIAFKSTTLDKGESVGTWSSDDKTKLIVSSDKGVANAIATGTADVRLSSQSDSHSRVSISEVDAVVVDRNNVTFVHNGFGPDGKNVKFLVGIELLGSDGRAFTFSPYIDHRVQITCHVNAGEWIKVTSERDPTTGRYHCRLVPQVPSLPTTAPPTHVALLVEASHGSRTVTAVPEDIRFDAQLSLHPQANLTLTPGVATILHVREEVDSITSTDDNKLSIKSVGSNIVPRGLSHPRVIKYEIRPTGYSSLDGVKLLLHSRGEVQELPVHLVAPTTQIPREAPAGWSSLATWLWTTLLGLSVLLVLAYFSKAFDRLLNPSPPPTPSSHPFYTSPPRQGPTPGFQPDFRSPKQPEYRSPPGAPFGGASTTNHSIGGLNQLTPPRKMGGNNTPGLNSSYTQ</sequence>
<dbReference type="Pfam" id="PF26184">
    <property type="entry name" value="Ig_NUP210_8th"/>
    <property type="match status" value="1"/>
</dbReference>
<accession>A0A2P6NR53</accession>
<evidence type="ECO:0000256" key="5">
    <source>
        <dbReference type="ARBA" id="ARBA00022989"/>
    </source>
</evidence>
<dbReference type="InterPro" id="IPR055096">
    <property type="entry name" value="Ig_NUP210_1st"/>
</dbReference>
<feature type="domain" description="BIG2" evidence="11">
    <location>
        <begin position="1448"/>
        <end position="1524"/>
    </location>
</feature>
<proteinExistence type="inferred from homology"/>
<evidence type="ECO:0000313" key="12">
    <source>
        <dbReference type="EMBL" id="PRP86439.1"/>
    </source>
</evidence>
<dbReference type="InParanoid" id="A0A2P6NR53"/>
<feature type="domain" description="BIG2" evidence="11">
    <location>
        <begin position="1094"/>
        <end position="1172"/>
    </location>
</feature>
<dbReference type="Pfam" id="PF26181">
    <property type="entry name" value="Ig_NUP210_13th"/>
    <property type="match status" value="1"/>
</dbReference>
<dbReference type="Gene3D" id="2.60.40.1080">
    <property type="match status" value="2"/>
</dbReference>
<keyword evidence="5 10" id="KW-1133">Transmembrane helix</keyword>
<feature type="compositionally biased region" description="Polar residues" evidence="9">
    <location>
        <begin position="1830"/>
        <end position="1844"/>
    </location>
</feature>
<comment type="similarity">
    <text evidence="2">Belongs to the NUP210 family.</text>
</comment>
<dbReference type="InterPro" id="IPR055099">
    <property type="entry name" value="Ig_NUP210_7th"/>
</dbReference>
<keyword evidence="8" id="KW-0539">Nucleus</keyword>
<dbReference type="OrthoDB" id="16413at2759"/>
<evidence type="ECO:0000256" key="3">
    <source>
        <dbReference type="ARBA" id="ARBA00022692"/>
    </source>
</evidence>
<dbReference type="InterPro" id="IPR008964">
    <property type="entry name" value="Invasin/intimin_cell_adhesion"/>
</dbReference>
<dbReference type="Pfam" id="PF24902">
    <property type="entry name" value="Ig_NUP210_9th"/>
    <property type="match status" value="1"/>
</dbReference>
<feature type="domain" description="BIG2" evidence="11">
    <location>
        <begin position="481"/>
        <end position="561"/>
    </location>
</feature>
<dbReference type="SMART" id="SM00635">
    <property type="entry name" value="BID_2"/>
    <property type="match status" value="3"/>
</dbReference>
<dbReference type="InterPro" id="IPR055094">
    <property type="entry name" value="NUP210_Ig15"/>
</dbReference>
<dbReference type="InterPro" id="IPR055097">
    <property type="entry name" value="Ig_NUP210_2nd"/>
</dbReference>
<keyword evidence="13" id="KW-1185">Reference proteome</keyword>
<protein>
    <recommendedName>
        <fullName evidence="11">BIG2 domain-containing protein</fullName>
    </recommendedName>
</protein>
<evidence type="ECO:0000256" key="9">
    <source>
        <dbReference type="SAM" id="MobiDB-lite"/>
    </source>
</evidence>
<organism evidence="12 13">
    <name type="scientific">Planoprotostelium fungivorum</name>
    <dbReference type="NCBI Taxonomy" id="1890364"/>
    <lineage>
        <taxon>Eukaryota</taxon>
        <taxon>Amoebozoa</taxon>
        <taxon>Evosea</taxon>
        <taxon>Variosea</taxon>
        <taxon>Cavosteliida</taxon>
        <taxon>Cavosteliaceae</taxon>
        <taxon>Planoprotostelium</taxon>
    </lineage>
</organism>
<evidence type="ECO:0000256" key="10">
    <source>
        <dbReference type="SAM" id="Phobius"/>
    </source>
</evidence>
<reference evidence="12 13" key="1">
    <citation type="journal article" date="2018" name="Genome Biol. Evol.">
        <title>Multiple Roots of Fruiting Body Formation in Amoebozoa.</title>
        <authorList>
            <person name="Hillmann F."/>
            <person name="Forbes G."/>
            <person name="Novohradska S."/>
            <person name="Ferling I."/>
            <person name="Riege K."/>
            <person name="Groth M."/>
            <person name="Westermann M."/>
            <person name="Marz M."/>
            <person name="Spaller T."/>
            <person name="Winckler T."/>
            <person name="Schaap P."/>
            <person name="Glockner G."/>
        </authorList>
    </citation>
    <scope>NUCLEOTIDE SEQUENCE [LARGE SCALE GENOMIC DNA]</scope>
    <source>
        <strain evidence="12 13">Jena</strain>
    </source>
</reference>
<dbReference type="Pfam" id="PF22959">
    <property type="entry name" value="Ig_NUP210_15th"/>
    <property type="match status" value="1"/>
</dbReference>
<comment type="subcellular location">
    <subcellularLocation>
        <location evidence="1">Nucleus membrane</location>
        <topology evidence="1">Single-pass membrane protein</topology>
    </subcellularLocation>
</comment>
<dbReference type="GO" id="GO:0005643">
    <property type="term" value="C:nuclear pore"/>
    <property type="evidence" value="ECO:0007669"/>
    <property type="project" value="TreeGrafter"/>
</dbReference>
<evidence type="ECO:0000256" key="1">
    <source>
        <dbReference type="ARBA" id="ARBA00004590"/>
    </source>
</evidence>
<evidence type="ECO:0000256" key="2">
    <source>
        <dbReference type="ARBA" id="ARBA00007313"/>
    </source>
</evidence>
<dbReference type="PANTHER" id="PTHR23019:SF0">
    <property type="entry name" value="NUCLEAR PORE MEMBRANE GLYCOPROTEIN 210"/>
    <property type="match status" value="1"/>
</dbReference>
<evidence type="ECO:0000256" key="4">
    <source>
        <dbReference type="ARBA" id="ARBA00022729"/>
    </source>
</evidence>
<comment type="caution">
    <text evidence="12">The sequence shown here is derived from an EMBL/GenBank/DDBJ whole genome shotgun (WGS) entry which is preliminary data.</text>
</comment>
<keyword evidence="3 10" id="KW-0812">Transmembrane</keyword>
<keyword evidence="6 10" id="KW-0472">Membrane</keyword>
<evidence type="ECO:0000256" key="7">
    <source>
        <dbReference type="ARBA" id="ARBA00023180"/>
    </source>
</evidence>
<evidence type="ECO:0000313" key="13">
    <source>
        <dbReference type="Proteomes" id="UP000241769"/>
    </source>
</evidence>
<dbReference type="EMBL" id="MDYQ01000031">
    <property type="protein sequence ID" value="PRP86439.1"/>
    <property type="molecule type" value="Genomic_DNA"/>
</dbReference>
<keyword evidence="7" id="KW-0325">Glycoprotein</keyword>
<dbReference type="FunCoup" id="A0A2P6NR53">
    <property type="interactions" value="333"/>
</dbReference>
<dbReference type="InterPro" id="IPR003343">
    <property type="entry name" value="Big_2"/>
</dbReference>
<dbReference type="GO" id="GO:0031965">
    <property type="term" value="C:nuclear membrane"/>
    <property type="evidence" value="ECO:0007669"/>
    <property type="project" value="UniProtKB-SubCell"/>
</dbReference>
<dbReference type="InterPro" id="IPR056899">
    <property type="entry name" value="Ig_NUP210_9th"/>
</dbReference>
<dbReference type="Proteomes" id="UP000241769">
    <property type="component" value="Unassembled WGS sequence"/>
</dbReference>
<dbReference type="InterPro" id="IPR058779">
    <property type="entry name" value="Ig_NUP210_13th"/>
</dbReference>
<keyword evidence="4" id="KW-0732">Signal</keyword>
<dbReference type="Pfam" id="PF02368">
    <property type="entry name" value="Big_2"/>
    <property type="match status" value="1"/>
</dbReference>
<evidence type="ECO:0000259" key="11">
    <source>
        <dbReference type="SMART" id="SM00635"/>
    </source>
</evidence>